<evidence type="ECO:0000313" key="1">
    <source>
        <dbReference type="EMBL" id="CAB4172793.1"/>
    </source>
</evidence>
<gene>
    <name evidence="2" type="ORF">UFOVP1381_14</name>
    <name evidence="3" type="ORF">UFOVP1476_40</name>
    <name evidence="1" type="ORF">UFOVP944_6</name>
</gene>
<evidence type="ECO:0000313" key="2">
    <source>
        <dbReference type="EMBL" id="CAB4203262.1"/>
    </source>
</evidence>
<protein>
    <submittedName>
        <fullName evidence="2">Uncharacterized protein</fullName>
    </submittedName>
</protein>
<name>A0A6J5S4Z6_9CAUD</name>
<accession>A0A6J5S4Z6</accession>
<dbReference type="EMBL" id="LR796890">
    <property type="protein sequence ID" value="CAB4172793.1"/>
    <property type="molecule type" value="Genomic_DNA"/>
</dbReference>
<dbReference type="EMBL" id="LR797437">
    <property type="protein sequence ID" value="CAB4216101.1"/>
    <property type="molecule type" value="Genomic_DNA"/>
</dbReference>
<proteinExistence type="predicted"/>
<dbReference type="EMBL" id="LR797328">
    <property type="protein sequence ID" value="CAB4203262.1"/>
    <property type="molecule type" value="Genomic_DNA"/>
</dbReference>
<sequence length="129" mass="13485">MAKLTKDQLLGISPETKTVEIAALGGEITIRALTRRAKKALVEAVLAGDKDADEILIVESLVEPALDRADVKKLAEMDSKAFDALAQAIGEFNGYGADLDDAGRKAVLAGVAEGEVSVEDALATFRSAS</sequence>
<reference evidence="2" key="1">
    <citation type="submission" date="2020-05" db="EMBL/GenBank/DDBJ databases">
        <authorList>
            <person name="Chiriac C."/>
            <person name="Salcher M."/>
            <person name="Ghai R."/>
            <person name="Kavagutti S V."/>
        </authorList>
    </citation>
    <scope>NUCLEOTIDE SEQUENCE</scope>
</reference>
<organism evidence="2">
    <name type="scientific">uncultured Caudovirales phage</name>
    <dbReference type="NCBI Taxonomy" id="2100421"/>
    <lineage>
        <taxon>Viruses</taxon>
        <taxon>Duplodnaviria</taxon>
        <taxon>Heunggongvirae</taxon>
        <taxon>Uroviricota</taxon>
        <taxon>Caudoviricetes</taxon>
        <taxon>Peduoviridae</taxon>
        <taxon>Maltschvirus</taxon>
        <taxon>Maltschvirus maltsch</taxon>
    </lineage>
</organism>
<evidence type="ECO:0000313" key="3">
    <source>
        <dbReference type="EMBL" id="CAB4216101.1"/>
    </source>
</evidence>